<dbReference type="Gene3D" id="1.10.560.10">
    <property type="entry name" value="GroEL-like equatorial domain"/>
    <property type="match status" value="2"/>
</dbReference>
<dbReference type="InterPro" id="IPR027409">
    <property type="entry name" value="GroEL-like_apical_dom_sf"/>
</dbReference>
<dbReference type="GO" id="GO:0051131">
    <property type="term" value="P:chaperone-mediated protein complex assembly"/>
    <property type="evidence" value="ECO:0007669"/>
    <property type="project" value="InterPro"/>
</dbReference>
<sequence>MVITNQDAVSSSAYRQHYCRNTGSKLCDGSHDNGVTVLQTTVPTVSPCRGDRTVMSAIKLGGHLGLIELFNISSSVKTFLGPQKSYKFIYDQDTQESTLICSPFRLLESLDLSSAVGQLFNETIQAHHKVYKTGTTTLFFLVGVWSKAVLECLHHGVPVSLIVSGMQEGLNSCIEHVEALHIPLYNILGTKQNSFHRVSVVDGGSDNVSKTKSSNFSSSRDGNFGLECLGHIPKTLKYVQTTPPSKGNLHSQGSHMNKLSRSRHFSMPKTSSFQNSSQISSHSLEDLTQSLSHGNSEAMELVEKAGTLLHETAHELFVTKDLFQASRLNICFLRGVPEVISSVSFGYVTLLKQEYATVVRNLEGKPLKILLLDGDLTEIYRHLGFNKSANLKSVSGFGVNERRTWEDTWISTACQRIVEANINLILVRGDACPQLIMQCLNQNTLIITHVKPNILQAFSDCTGAEPVTYLTQISHYSIGCEVIAKLCPQWSPESSQTIAVNFHAHNINLVTVLVSCRLLPKMQIIEDQFWACTHRLHNALLDQKVFPGGGAVELFCLHYLRKLEGNLVNGGPHFCTPSWLSYSMVHYKSSIYQCLAKGWILYISTLLFNMGEYASEFEAMTFIQKELQNIGTSSSPSSYVFNEYSKKVELIDDEKLQMHHRKVTVYDDVNPKVEAWRSALHLVLTVLQSDAEIITGSTQKQVIEGESSSGNYVFL</sequence>
<dbReference type="InterPro" id="IPR027413">
    <property type="entry name" value="GROEL-like_equatorial_sf"/>
</dbReference>
<evidence type="ECO:0000313" key="3">
    <source>
        <dbReference type="Proteomes" id="UP000824782"/>
    </source>
</evidence>
<evidence type="ECO:0000313" key="2">
    <source>
        <dbReference type="EMBL" id="KAG8592825.1"/>
    </source>
</evidence>
<evidence type="ECO:0000256" key="1">
    <source>
        <dbReference type="SAM" id="MobiDB-lite"/>
    </source>
</evidence>
<dbReference type="InterPro" id="IPR042984">
    <property type="entry name" value="BBS12"/>
</dbReference>
<dbReference type="PANTHER" id="PTHR46883">
    <property type="entry name" value="BARDET-BIEDL SYNDROME 12 PROTEIN"/>
    <property type="match status" value="1"/>
</dbReference>
<dbReference type="InterPro" id="IPR002423">
    <property type="entry name" value="Cpn60/GroEL/TCP-1"/>
</dbReference>
<reference evidence="2" key="1">
    <citation type="thesis" date="2020" institute="ProQuest LLC" country="789 East Eisenhower Parkway, Ann Arbor, MI, USA">
        <title>Comparative Genomics and Chromosome Evolution.</title>
        <authorList>
            <person name="Mudd A.B."/>
        </authorList>
    </citation>
    <scope>NUCLEOTIDE SEQUENCE</scope>
    <source>
        <strain evidence="2">237g6f4</strain>
        <tissue evidence="2">Blood</tissue>
    </source>
</reference>
<dbReference type="Pfam" id="PF00118">
    <property type="entry name" value="Cpn60_TCP1"/>
    <property type="match status" value="1"/>
</dbReference>
<dbReference type="EMBL" id="WNYA01000001">
    <property type="protein sequence ID" value="KAG8592825.1"/>
    <property type="molecule type" value="Genomic_DNA"/>
</dbReference>
<comment type="caution">
    <text evidence="2">The sequence shown here is derived from an EMBL/GenBank/DDBJ whole genome shotgun (WGS) entry which is preliminary data.</text>
</comment>
<evidence type="ECO:0008006" key="4">
    <source>
        <dbReference type="Google" id="ProtNLM"/>
    </source>
</evidence>
<organism evidence="2 3">
    <name type="scientific">Engystomops pustulosus</name>
    <name type="common">Tungara frog</name>
    <name type="synonym">Physalaemus pustulosus</name>
    <dbReference type="NCBI Taxonomy" id="76066"/>
    <lineage>
        <taxon>Eukaryota</taxon>
        <taxon>Metazoa</taxon>
        <taxon>Chordata</taxon>
        <taxon>Craniata</taxon>
        <taxon>Vertebrata</taxon>
        <taxon>Euteleostomi</taxon>
        <taxon>Amphibia</taxon>
        <taxon>Batrachia</taxon>
        <taxon>Anura</taxon>
        <taxon>Neobatrachia</taxon>
        <taxon>Hyloidea</taxon>
        <taxon>Leptodactylidae</taxon>
        <taxon>Leiuperinae</taxon>
        <taxon>Engystomops</taxon>
    </lineage>
</organism>
<dbReference type="GO" id="GO:0005524">
    <property type="term" value="F:ATP binding"/>
    <property type="evidence" value="ECO:0007669"/>
    <property type="project" value="InterPro"/>
</dbReference>
<dbReference type="PANTHER" id="PTHR46883:SF1">
    <property type="entry name" value="BARDET-BIEDL SYNDROME 12 PROTEIN"/>
    <property type="match status" value="1"/>
</dbReference>
<dbReference type="Proteomes" id="UP000824782">
    <property type="component" value="Unassembled WGS sequence"/>
</dbReference>
<dbReference type="Gene3D" id="3.30.260.10">
    <property type="entry name" value="TCP-1-like chaperonin intermediate domain"/>
    <property type="match status" value="1"/>
</dbReference>
<dbReference type="InterPro" id="IPR027410">
    <property type="entry name" value="TCP-1-like_intermed_sf"/>
</dbReference>
<dbReference type="SUPFAM" id="SSF52029">
    <property type="entry name" value="GroEL apical domain-like"/>
    <property type="match status" value="1"/>
</dbReference>
<feature type="region of interest" description="Disordered" evidence="1">
    <location>
        <begin position="240"/>
        <end position="278"/>
    </location>
</feature>
<dbReference type="GO" id="GO:0045494">
    <property type="term" value="P:photoreceptor cell maintenance"/>
    <property type="evidence" value="ECO:0007669"/>
    <property type="project" value="TreeGrafter"/>
</dbReference>
<protein>
    <recommendedName>
        <fullName evidence="4">Bardet-Biedl syndrome 12</fullName>
    </recommendedName>
</protein>
<accession>A0AAV7D5X0</accession>
<name>A0AAV7D5X0_ENGPU</name>
<dbReference type="SUPFAM" id="SSF48592">
    <property type="entry name" value="GroEL equatorial domain-like"/>
    <property type="match status" value="1"/>
</dbReference>
<dbReference type="Gene3D" id="3.50.7.10">
    <property type="entry name" value="GroEL"/>
    <property type="match status" value="1"/>
</dbReference>
<proteinExistence type="predicted"/>
<feature type="compositionally biased region" description="Polar residues" evidence="1">
    <location>
        <begin position="240"/>
        <end position="257"/>
    </location>
</feature>
<gene>
    <name evidence="2" type="ORF">GDO81_000639</name>
</gene>
<dbReference type="AlphaFoldDB" id="A0AAV7D5X0"/>
<keyword evidence="3" id="KW-1185">Reference proteome</keyword>